<name>A0A0F9TY51_9ZZZZ</name>
<feature type="domain" description="Helicase HerA central" evidence="1">
    <location>
        <begin position="313"/>
        <end position="369"/>
    </location>
</feature>
<evidence type="ECO:0000313" key="2">
    <source>
        <dbReference type="EMBL" id="KKN84249.1"/>
    </source>
</evidence>
<dbReference type="PANTHER" id="PTHR42957">
    <property type="entry name" value="HELICASE MJ1565-RELATED"/>
    <property type="match status" value="1"/>
</dbReference>
<dbReference type="InterPro" id="IPR027417">
    <property type="entry name" value="P-loop_NTPase"/>
</dbReference>
<dbReference type="InterPro" id="IPR008571">
    <property type="entry name" value="HerA-like"/>
</dbReference>
<protein>
    <recommendedName>
        <fullName evidence="1">Helicase HerA central domain-containing protein</fullName>
    </recommendedName>
</protein>
<proteinExistence type="predicted"/>
<gene>
    <name evidence="2" type="ORF">LCGC14_0290630</name>
</gene>
<organism evidence="2">
    <name type="scientific">marine sediment metagenome</name>
    <dbReference type="NCBI Taxonomy" id="412755"/>
    <lineage>
        <taxon>unclassified sequences</taxon>
        <taxon>metagenomes</taxon>
        <taxon>ecological metagenomes</taxon>
    </lineage>
</organism>
<dbReference type="SUPFAM" id="SSF52540">
    <property type="entry name" value="P-loop containing nucleoside triphosphate hydrolases"/>
    <property type="match status" value="1"/>
</dbReference>
<reference evidence="2" key="1">
    <citation type="journal article" date="2015" name="Nature">
        <title>Complex archaea that bridge the gap between prokaryotes and eukaryotes.</title>
        <authorList>
            <person name="Spang A."/>
            <person name="Saw J.H."/>
            <person name="Jorgensen S.L."/>
            <person name="Zaremba-Niedzwiedzka K."/>
            <person name="Martijn J."/>
            <person name="Lind A.E."/>
            <person name="van Eijk R."/>
            <person name="Schleper C."/>
            <person name="Guy L."/>
            <person name="Ettema T.J."/>
        </authorList>
    </citation>
    <scope>NUCLEOTIDE SEQUENCE</scope>
</reference>
<dbReference type="Gene3D" id="3.40.50.300">
    <property type="entry name" value="P-loop containing nucleotide triphosphate hydrolases"/>
    <property type="match status" value="2"/>
</dbReference>
<dbReference type="InterPro" id="IPR002789">
    <property type="entry name" value="HerA_central"/>
</dbReference>
<dbReference type="EMBL" id="LAZR01000173">
    <property type="protein sequence ID" value="KKN84249.1"/>
    <property type="molecule type" value="Genomic_DNA"/>
</dbReference>
<comment type="caution">
    <text evidence="2">The sequence shown here is derived from an EMBL/GenBank/DDBJ whole genome shotgun (WGS) entry which is preliminary data.</text>
</comment>
<evidence type="ECO:0000259" key="1">
    <source>
        <dbReference type="Pfam" id="PF01935"/>
    </source>
</evidence>
<accession>A0A0F9TY51</accession>
<dbReference type="PANTHER" id="PTHR42957:SF1">
    <property type="entry name" value="HELICASE MJ1565-RELATED"/>
    <property type="match status" value="1"/>
</dbReference>
<sequence>MRAELRVEESHNYMSTLEDDKSLWQTRIRITQAPEPFIPQIVPEDAVPFYQSHEAIRSFLYDPFGDDPPSTYGLELTAKDNVEVVFFSKADSKFQAIKLGHAWLSNLKYKFKGLDGTVKAKSIRKNISESEKTSHLLEINLPPGFIKQKINIIERFIKAFYYTTEHKVQLFILWRREPRSEQSQEQSNLYNLRLFIEYHLNNSDIEVKLKLEGIIQFFSMDIENRLGDRARILTPSGISHLDILEGAVFNDDTEPLRTYVQEDVNFDFPETLPLPRLPILENENVRYIDIHDDFKSKAISVGNHIKDGVITEHETFIPINKLPQDVAIFGKSGSGKTYFLARFIAELTVKAKNVGILVLNVAKESQEIFYRDFSKVKYSDDDFHIPYFIDAEKETLKKRLQETATYICASLGLKNVFEKIIYRTEVGFLELTGQLPGFFIGLLRGVETYIRNNPYGPEEQANLLQVFRNRMNTFDENKVQDVLKITESLPKWVEDWLNGCKIFLDLSMCSKFVKMLIVNAIFQLVRTVTKDSEAEELKYLIVIDEAHAIIEKPITTNSDDADFIMKEQMAKIFSELLKEYRSRGVGFVIADQSPSRLFDDVVSQPSIKVIFREDYPNNLLFSEDSNERQILTQLENRLAMVFNGATGEKYLIKTLNFKTERSRDQHKKGIV</sequence>
<dbReference type="Pfam" id="PF01935">
    <property type="entry name" value="DUF87"/>
    <property type="match status" value="1"/>
</dbReference>
<dbReference type="AlphaFoldDB" id="A0A0F9TY51"/>